<evidence type="ECO:0000256" key="3">
    <source>
        <dbReference type="RuleBase" id="RU003476"/>
    </source>
</evidence>
<protein>
    <submittedName>
        <fullName evidence="5">ADP compounds hydrolase NudE</fullName>
        <ecNumber evidence="5">3.6.1.-</ecNumber>
    </submittedName>
</protein>
<dbReference type="NCBIfam" id="NF008736">
    <property type="entry name" value="PRK11762.1"/>
    <property type="match status" value="1"/>
</dbReference>
<dbReference type="PROSITE" id="PS00893">
    <property type="entry name" value="NUDIX_BOX"/>
    <property type="match status" value="1"/>
</dbReference>
<dbReference type="RefSeq" id="WP_345339588.1">
    <property type="nucleotide sequence ID" value="NZ_BAABLI010000009.1"/>
</dbReference>
<dbReference type="PANTHER" id="PTHR11839">
    <property type="entry name" value="UDP/ADP-SUGAR PYROPHOSPHATASE"/>
    <property type="match status" value="1"/>
</dbReference>
<reference evidence="6" key="1">
    <citation type="journal article" date="2019" name="Int. J. Syst. Evol. Microbiol.">
        <title>The Global Catalogue of Microorganisms (GCM) 10K type strain sequencing project: providing services to taxonomists for standard genome sequencing and annotation.</title>
        <authorList>
            <consortium name="The Broad Institute Genomics Platform"/>
            <consortium name="The Broad Institute Genome Sequencing Center for Infectious Disease"/>
            <person name="Wu L."/>
            <person name="Ma J."/>
        </authorList>
    </citation>
    <scope>NUCLEOTIDE SEQUENCE [LARGE SCALE GENOMIC DNA]</scope>
    <source>
        <strain evidence="6">CGMCC 1.10992</strain>
    </source>
</reference>
<dbReference type="CDD" id="cd24156">
    <property type="entry name" value="NUDIX_ADPRase_NudE"/>
    <property type="match status" value="1"/>
</dbReference>
<dbReference type="PRINTS" id="PR00502">
    <property type="entry name" value="NUDIXFAMILY"/>
</dbReference>
<proteinExistence type="inferred from homology"/>
<organism evidence="5 6">
    <name type="scientific">Corallincola platygyrae</name>
    <dbReference type="NCBI Taxonomy" id="1193278"/>
    <lineage>
        <taxon>Bacteria</taxon>
        <taxon>Pseudomonadati</taxon>
        <taxon>Pseudomonadota</taxon>
        <taxon>Gammaproteobacteria</taxon>
        <taxon>Alteromonadales</taxon>
        <taxon>Psychromonadaceae</taxon>
        <taxon>Corallincola</taxon>
    </lineage>
</organism>
<dbReference type="InterPro" id="IPR020476">
    <property type="entry name" value="Nudix_hydrolase"/>
</dbReference>
<keyword evidence="2 3" id="KW-0378">Hydrolase</keyword>
<dbReference type="Gene3D" id="3.90.79.10">
    <property type="entry name" value="Nucleoside Triphosphate Pyrophosphohydrolase"/>
    <property type="match status" value="1"/>
</dbReference>
<accession>A0ABW4XPV7</accession>
<comment type="similarity">
    <text evidence="3">Belongs to the Nudix hydrolase family.</text>
</comment>
<comment type="cofactor">
    <cofactor evidence="1">
        <name>Mg(2+)</name>
        <dbReference type="ChEBI" id="CHEBI:18420"/>
    </cofactor>
</comment>
<dbReference type="PANTHER" id="PTHR11839:SF12">
    <property type="entry name" value="ADP COMPOUNDS HYDROLASE NUDE"/>
    <property type="match status" value="1"/>
</dbReference>
<dbReference type="EMBL" id="JBHUHT010000013">
    <property type="protein sequence ID" value="MFD2096884.1"/>
    <property type="molecule type" value="Genomic_DNA"/>
</dbReference>
<dbReference type="InterPro" id="IPR015797">
    <property type="entry name" value="NUDIX_hydrolase-like_dom_sf"/>
</dbReference>
<dbReference type="Pfam" id="PF00293">
    <property type="entry name" value="NUDIX"/>
    <property type="match status" value="1"/>
</dbReference>
<dbReference type="GO" id="GO:0016787">
    <property type="term" value="F:hydrolase activity"/>
    <property type="evidence" value="ECO:0007669"/>
    <property type="project" value="UniProtKB-KW"/>
</dbReference>
<evidence type="ECO:0000313" key="5">
    <source>
        <dbReference type="EMBL" id="MFD2096884.1"/>
    </source>
</evidence>
<evidence type="ECO:0000313" key="6">
    <source>
        <dbReference type="Proteomes" id="UP001597380"/>
    </source>
</evidence>
<dbReference type="InterPro" id="IPR000086">
    <property type="entry name" value="NUDIX_hydrolase_dom"/>
</dbReference>
<dbReference type="PROSITE" id="PS51462">
    <property type="entry name" value="NUDIX"/>
    <property type="match status" value="1"/>
</dbReference>
<dbReference type="SUPFAM" id="SSF55811">
    <property type="entry name" value="Nudix"/>
    <property type="match status" value="1"/>
</dbReference>
<dbReference type="Proteomes" id="UP001597380">
    <property type="component" value="Unassembled WGS sequence"/>
</dbReference>
<feature type="domain" description="Nudix hydrolase" evidence="4">
    <location>
        <begin position="45"/>
        <end position="175"/>
    </location>
</feature>
<dbReference type="EC" id="3.6.1.-" evidence="5"/>
<evidence type="ECO:0000256" key="1">
    <source>
        <dbReference type="ARBA" id="ARBA00001946"/>
    </source>
</evidence>
<gene>
    <name evidence="5" type="primary">nudE</name>
    <name evidence="5" type="ORF">ACFSJ3_12875</name>
</gene>
<comment type="caution">
    <text evidence="5">The sequence shown here is derived from an EMBL/GenBank/DDBJ whole genome shotgun (WGS) entry which is preliminary data.</text>
</comment>
<evidence type="ECO:0000259" key="4">
    <source>
        <dbReference type="PROSITE" id="PS51462"/>
    </source>
</evidence>
<evidence type="ECO:0000256" key="2">
    <source>
        <dbReference type="ARBA" id="ARBA00022801"/>
    </source>
</evidence>
<keyword evidence="6" id="KW-1185">Reference proteome</keyword>
<dbReference type="InterPro" id="IPR020084">
    <property type="entry name" value="NUDIX_hydrolase_CS"/>
</dbReference>
<name>A0ABW4XPV7_9GAMM</name>
<sequence>MSQDPTDKKKPTILASRVVAQSRLFTIEAIDLAFSNGARREYERMRGSGRGAVMMVPLIDDQVVLVREYAAGTDSYELGFPKGLIDPGESPEQAADRELKEEIGFGSHELTRLKTLTMAPAYFGSQMTIMLARELYPEVLQGDEPEPLEKVYWPVADMMGLVQQPEFCEARSIAALYLANEMLQREGK</sequence>